<evidence type="ECO:0000313" key="2">
    <source>
        <dbReference type="Proteomes" id="UP000053859"/>
    </source>
</evidence>
<keyword evidence="2" id="KW-1185">Reference proteome</keyword>
<dbReference type="PATRIC" id="fig|146537.3.peg.2419"/>
<dbReference type="AlphaFoldDB" id="A0A0K8PI30"/>
<dbReference type="EMBL" id="DF968237">
    <property type="protein sequence ID" value="GAP47555.1"/>
    <property type="molecule type" value="Genomic_DNA"/>
</dbReference>
<proteinExistence type="predicted"/>
<accession>A0A0K8PI30</accession>
<dbReference type="Proteomes" id="UP000053859">
    <property type="component" value="Unassembled WGS sequence"/>
</dbReference>
<organism evidence="1 2">
    <name type="scientific">Streptomyces azureus</name>
    <dbReference type="NCBI Taxonomy" id="146537"/>
    <lineage>
        <taxon>Bacteria</taxon>
        <taxon>Bacillati</taxon>
        <taxon>Actinomycetota</taxon>
        <taxon>Actinomycetes</taxon>
        <taxon>Kitasatosporales</taxon>
        <taxon>Streptomycetaceae</taxon>
        <taxon>Streptomyces</taxon>
    </lineage>
</organism>
<protein>
    <submittedName>
        <fullName evidence="1">Uncharacterized protein</fullName>
    </submittedName>
</protein>
<name>A0A0K8PI30_STRAJ</name>
<reference evidence="1" key="1">
    <citation type="journal article" date="2015" name="Genome Announc.">
        <title>Draft Genome Sequence of Thiostrepton-Producing Streptomyces azureus ATCC 14921.</title>
        <authorList>
            <person name="Sakihara K."/>
            <person name="Maeda J."/>
            <person name="Tashiro K."/>
            <person name="Fujino Y."/>
            <person name="Kuhara S."/>
            <person name="Ohshima T."/>
            <person name="Ogata S."/>
            <person name="Doi K."/>
        </authorList>
    </citation>
    <scope>NUCLEOTIDE SEQUENCE [LARGE SCALE GENOMIC DNA]</scope>
    <source>
        <strain evidence="1">ATCC14921</strain>
    </source>
</reference>
<sequence>MRNAASGRTPCAGTCHHQDRRQYQADTLTGVSDGIAWIGAHHHTPPSAVPGMLGGISLTLARGAETDEFLINLGADLDELAARTPCRELRTPAGQPGQPSPQLNRAMYGTCGEWTYVLEDWGMAAWATGYQGEAESLLPCVGEEILCLTANRFSPPAVIIHAPDACAYRADFGTDTGQSSALDAALSAAGAVFPSMPEASEAEVVAYFEEYGERLPELVFTAVGAYTGVAIDQDSVKAGDLPGVLIAPA</sequence>
<evidence type="ECO:0000313" key="1">
    <source>
        <dbReference type="EMBL" id="GAP47555.1"/>
    </source>
</evidence>
<gene>
    <name evidence="1" type="ORF">SAZU_2292</name>
</gene>